<evidence type="ECO:0000256" key="19">
    <source>
        <dbReference type="ARBA" id="ARBA00082785"/>
    </source>
</evidence>
<evidence type="ECO:0000256" key="5">
    <source>
        <dbReference type="ARBA" id="ARBA00022553"/>
    </source>
</evidence>
<organism evidence="22 23">
    <name type="scientific">Elysia crispata</name>
    <name type="common">lettuce slug</name>
    <dbReference type="NCBI Taxonomy" id="231223"/>
    <lineage>
        <taxon>Eukaryota</taxon>
        <taxon>Metazoa</taxon>
        <taxon>Spiralia</taxon>
        <taxon>Lophotrochozoa</taxon>
        <taxon>Mollusca</taxon>
        <taxon>Gastropoda</taxon>
        <taxon>Heterobranchia</taxon>
        <taxon>Euthyneura</taxon>
        <taxon>Panpulmonata</taxon>
        <taxon>Sacoglossa</taxon>
        <taxon>Placobranchoidea</taxon>
        <taxon>Plakobranchidae</taxon>
        <taxon>Elysia</taxon>
    </lineage>
</organism>
<feature type="domain" description="Glycosyl transferase family 1" evidence="21">
    <location>
        <begin position="93"/>
        <end position="245"/>
    </location>
</feature>
<evidence type="ECO:0000256" key="2">
    <source>
        <dbReference type="ARBA" id="ARBA00004922"/>
    </source>
</evidence>
<dbReference type="GO" id="GO:0005789">
    <property type="term" value="C:endoplasmic reticulum membrane"/>
    <property type="evidence" value="ECO:0007669"/>
    <property type="project" value="UniProtKB-SubCell"/>
</dbReference>
<evidence type="ECO:0000256" key="14">
    <source>
        <dbReference type="ARBA" id="ARBA00031566"/>
    </source>
</evidence>
<evidence type="ECO:0000256" key="17">
    <source>
        <dbReference type="ARBA" id="ARBA00056362"/>
    </source>
</evidence>
<keyword evidence="10" id="KW-0735">Signal-anchor</keyword>
<protein>
    <recommendedName>
        <fullName evidence="4">Chitobiosyldiphosphodolichol beta-mannosyltransferase</fullName>
        <ecNumber evidence="3">2.4.1.142</ecNumber>
    </recommendedName>
    <alternativeName>
        <fullName evidence="19">Asparagine-linked glycosylation protein 1 homolog</fullName>
    </alternativeName>
    <alternativeName>
        <fullName evidence="14">Beta-1,4-mannosyltransferase</fullName>
    </alternativeName>
    <alternativeName>
        <fullName evidence="15">GDP-Man:GlcNAc2-PP-dolichol mannosyltransferase</fullName>
    </alternativeName>
    <alternativeName>
        <fullName evidence="13">GDP-mannose-dolichol diphosphochitobiose mannosyltransferase</fullName>
    </alternativeName>
</protein>
<evidence type="ECO:0000256" key="16">
    <source>
        <dbReference type="ARBA" id="ARBA00045071"/>
    </source>
</evidence>
<evidence type="ECO:0000313" key="23">
    <source>
        <dbReference type="Proteomes" id="UP001283361"/>
    </source>
</evidence>
<accession>A0AAE1AKT7</accession>
<comment type="pathway">
    <text evidence="2">Protein modification; protein glycosylation.</text>
</comment>
<sequence length="340" mass="38504">MQNRRKRGSCHVCYKRAKRGGATGEQLKNQASRTVFRSVTVHDRPPDHFTPMEESQQHDFFLRLSKNYPVFGSDIKNCTKFTKKDCSGHVEKLSERPALIVSSTSWTEDEDFSILLEALTDYDKSEVCDNVPNVVCVITGKGPQKQFYSKEIQERKWKKIEFCLPWLEAEDYPLLLASADIGVCLHTSSSGLDLPMKVVDMFGCGLPVCAANFKCINELVKHNENGLVFNNNLELLEQLKSLLKGFPQKSKQLEIFRKNLLAFQQVRWHGQWKKLVLPIFHVIGGVQTPSYTFPGLTKHPDWKGWGDAGSDSDPDSGKKPDGDVTISDNEGHEAEDKKDR</sequence>
<evidence type="ECO:0000256" key="20">
    <source>
        <dbReference type="SAM" id="MobiDB-lite"/>
    </source>
</evidence>
<comment type="similarity">
    <text evidence="18">Belongs to the glycosyltransferase group 1 family. Glycosyltransferase 33 subfamily.</text>
</comment>
<dbReference type="Gene3D" id="3.40.50.2000">
    <property type="entry name" value="Glycogen Phosphorylase B"/>
    <property type="match status" value="1"/>
</dbReference>
<comment type="catalytic activity">
    <reaction evidence="16">
        <text>an N,N'-diacetylchitobiosyl-diphospho-di-trans,poly-cis-dolichol + GDP-alpha-D-mannose = a beta-D-Man-(1-&gt;4)-beta-D-GlcNAc-(1-&gt;4)-alpha-D-GlcNAc-diphospho-di-trans,poly-cis-dolichol + GDP + H(+)</text>
        <dbReference type="Rhea" id="RHEA:13865"/>
        <dbReference type="Rhea" id="RHEA-COMP:19510"/>
        <dbReference type="Rhea" id="RHEA-COMP:19511"/>
        <dbReference type="ChEBI" id="CHEBI:15378"/>
        <dbReference type="ChEBI" id="CHEBI:57269"/>
        <dbReference type="ChEBI" id="CHEBI:57527"/>
        <dbReference type="ChEBI" id="CHEBI:58189"/>
        <dbReference type="ChEBI" id="CHEBI:58472"/>
        <dbReference type="EC" id="2.4.1.142"/>
    </reaction>
    <physiologicalReaction direction="left-to-right" evidence="16">
        <dbReference type="Rhea" id="RHEA:13866"/>
    </physiologicalReaction>
</comment>
<keyword evidence="11" id="KW-1133">Transmembrane helix</keyword>
<dbReference type="PANTHER" id="PTHR13036">
    <property type="entry name" value="BETA1,4 MANNOSYLTRANSFERASE"/>
    <property type="match status" value="1"/>
</dbReference>
<feature type="region of interest" description="Disordered" evidence="20">
    <location>
        <begin position="302"/>
        <end position="340"/>
    </location>
</feature>
<comment type="function">
    <text evidence="17">Mannosyltransferase that operates in the biosynthetic pathway of dolichol-linked oligosaccharides, the glycan precursors employed in protein asparagine (N)-glycosylation. The assembly of dolichol-linked oligosaccharides begins on the cytosolic side of the endoplasmic reticulum membrane and finishes in its lumen. The sequential addition of sugars to dolichol pyrophosphate produces dolichol-linked oligosaccharides containing fourteen sugars, including two GlcNAcs, nine mannoses and three glucoses. Once assembled, the oligosaccharide is transferred from the lipid to nascent proteins by oligosaccharyltransferases. Catalyzes, on the cytoplasmic face of the endoplasmic reticulum, the addition of the first mannose residues to the dolichol-linked oligosaccharide chain, to produce Man1GlcNAc(2)-PP-dolichol core oligosaccharide. Man1GlcNAc(2)-PP-dolichol is a substrate for ALG2, the following enzyme in the biosynthetic pathway.</text>
</comment>
<evidence type="ECO:0000256" key="1">
    <source>
        <dbReference type="ARBA" id="ARBA00004389"/>
    </source>
</evidence>
<keyword evidence="8" id="KW-0812">Transmembrane</keyword>
<dbReference type="FunFam" id="3.40.50.2000:FF:000096">
    <property type="entry name" value="ALG1, chitobiosyldiphosphodolichol beta-mannosyltransferase"/>
    <property type="match status" value="1"/>
</dbReference>
<keyword evidence="12" id="KW-0472">Membrane</keyword>
<comment type="caution">
    <text evidence="22">The sequence shown here is derived from an EMBL/GenBank/DDBJ whole genome shotgun (WGS) entry which is preliminary data.</text>
</comment>
<evidence type="ECO:0000256" key="9">
    <source>
        <dbReference type="ARBA" id="ARBA00022824"/>
    </source>
</evidence>
<name>A0AAE1AKT7_9GAST</name>
<dbReference type="Proteomes" id="UP001283361">
    <property type="component" value="Unassembled WGS sequence"/>
</dbReference>
<dbReference type="PANTHER" id="PTHR13036:SF0">
    <property type="entry name" value="CHITOBIOSYLDIPHOSPHODOLICHOL BETA-MANNOSYLTRANSFERASE"/>
    <property type="match status" value="1"/>
</dbReference>
<keyword evidence="6" id="KW-0328">Glycosyltransferase</keyword>
<comment type="subcellular location">
    <subcellularLocation>
        <location evidence="1">Endoplasmic reticulum membrane</location>
        <topology evidence="1">Single-pass membrane protein</topology>
    </subcellularLocation>
</comment>
<evidence type="ECO:0000256" key="10">
    <source>
        <dbReference type="ARBA" id="ARBA00022968"/>
    </source>
</evidence>
<dbReference type="Pfam" id="PF00534">
    <property type="entry name" value="Glycos_transf_1"/>
    <property type="match status" value="1"/>
</dbReference>
<evidence type="ECO:0000256" key="7">
    <source>
        <dbReference type="ARBA" id="ARBA00022679"/>
    </source>
</evidence>
<dbReference type="AlphaFoldDB" id="A0AAE1AKT7"/>
<evidence type="ECO:0000256" key="13">
    <source>
        <dbReference type="ARBA" id="ARBA00031434"/>
    </source>
</evidence>
<dbReference type="InterPro" id="IPR001296">
    <property type="entry name" value="Glyco_trans_1"/>
</dbReference>
<dbReference type="GO" id="GO:0004578">
    <property type="term" value="F:chitobiosyldiphosphodolichol beta-mannosyltransferase activity"/>
    <property type="evidence" value="ECO:0007669"/>
    <property type="project" value="UniProtKB-EC"/>
</dbReference>
<evidence type="ECO:0000256" key="12">
    <source>
        <dbReference type="ARBA" id="ARBA00023136"/>
    </source>
</evidence>
<keyword evidence="5" id="KW-0597">Phosphoprotein</keyword>
<dbReference type="EC" id="2.4.1.142" evidence="3"/>
<keyword evidence="9" id="KW-0256">Endoplasmic reticulum</keyword>
<evidence type="ECO:0000256" key="15">
    <source>
        <dbReference type="ARBA" id="ARBA00033088"/>
    </source>
</evidence>
<evidence type="ECO:0000256" key="11">
    <source>
        <dbReference type="ARBA" id="ARBA00022989"/>
    </source>
</evidence>
<evidence type="ECO:0000256" key="18">
    <source>
        <dbReference type="ARBA" id="ARBA00061237"/>
    </source>
</evidence>
<evidence type="ECO:0000256" key="3">
    <source>
        <dbReference type="ARBA" id="ARBA00012611"/>
    </source>
</evidence>
<dbReference type="SUPFAM" id="SSF53756">
    <property type="entry name" value="UDP-Glycosyltransferase/glycogen phosphorylase"/>
    <property type="match status" value="1"/>
</dbReference>
<evidence type="ECO:0000256" key="6">
    <source>
        <dbReference type="ARBA" id="ARBA00022676"/>
    </source>
</evidence>
<keyword evidence="7" id="KW-0808">Transferase</keyword>
<evidence type="ECO:0000256" key="8">
    <source>
        <dbReference type="ARBA" id="ARBA00022692"/>
    </source>
</evidence>
<evidence type="ECO:0000313" key="22">
    <source>
        <dbReference type="EMBL" id="KAK3789036.1"/>
    </source>
</evidence>
<reference evidence="22" key="1">
    <citation type="journal article" date="2023" name="G3 (Bethesda)">
        <title>A reference genome for the long-term kleptoplast-retaining sea slug Elysia crispata morphotype clarki.</title>
        <authorList>
            <person name="Eastman K.E."/>
            <person name="Pendleton A.L."/>
            <person name="Shaikh M.A."/>
            <person name="Suttiyut T."/>
            <person name="Ogas R."/>
            <person name="Tomko P."/>
            <person name="Gavelis G."/>
            <person name="Widhalm J.R."/>
            <person name="Wisecaver J.H."/>
        </authorList>
    </citation>
    <scope>NUCLEOTIDE SEQUENCE</scope>
    <source>
        <strain evidence="22">ECLA1</strain>
    </source>
</reference>
<dbReference type="EMBL" id="JAWDGP010001698">
    <property type="protein sequence ID" value="KAK3789036.1"/>
    <property type="molecule type" value="Genomic_DNA"/>
</dbReference>
<dbReference type="InterPro" id="IPR026051">
    <property type="entry name" value="ALG1-like"/>
</dbReference>
<evidence type="ECO:0000259" key="21">
    <source>
        <dbReference type="Pfam" id="PF00534"/>
    </source>
</evidence>
<keyword evidence="23" id="KW-1185">Reference proteome</keyword>
<feature type="compositionally biased region" description="Basic and acidic residues" evidence="20">
    <location>
        <begin position="329"/>
        <end position="340"/>
    </location>
</feature>
<proteinExistence type="inferred from homology"/>
<evidence type="ECO:0000256" key="4">
    <source>
        <dbReference type="ARBA" id="ARBA00015841"/>
    </source>
</evidence>
<gene>
    <name evidence="22" type="ORF">RRG08_063752</name>
</gene>